<gene>
    <name evidence="2" type="ORF">RESH_02361</name>
</gene>
<evidence type="ECO:0000313" key="3">
    <source>
        <dbReference type="Proteomes" id="UP000011996"/>
    </source>
</evidence>
<accession>M5SH63</accession>
<dbReference type="STRING" id="1263868.RESH_02361"/>
<dbReference type="PATRIC" id="fig|1263868.3.peg.2563"/>
<dbReference type="Proteomes" id="UP000011996">
    <property type="component" value="Unassembled WGS sequence"/>
</dbReference>
<evidence type="ECO:0000313" key="2">
    <source>
        <dbReference type="EMBL" id="EMI27057.1"/>
    </source>
</evidence>
<protein>
    <submittedName>
        <fullName evidence="2">Uncharacterized protein</fullName>
    </submittedName>
</protein>
<reference evidence="2 3" key="1">
    <citation type="journal article" date="2013" name="Mar. Genomics">
        <title>Expression of sulfatases in Rhodopirellula baltica and the diversity of sulfatases in the genus Rhodopirellula.</title>
        <authorList>
            <person name="Wegner C.E."/>
            <person name="Richter-Heitmann T."/>
            <person name="Klindworth A."/>
            <person name="Klockow C."/>
            <person name="Richter M."/>
            <person name="Achstetter T."/>
            <person name="Glockner F.O."/>
            <person name="Harder J."/>
        </authorList>
    </citation>
    <scope>NUCLEOTIDE SEQUENCE [LARGE SCALE GENOMIC DNA]</scope>
    <source>
        <strain evidence="2 3">SH398</strain>
    </source>
</reference>
<proteinExistence type="predicted"/>
<dbReference type="AlphaFoldDB" id="M5SH63"/>
<comment type="caution">
    <text evidence="2">The sequence shown here is derived from an EMBL/GenBank/DDBJ whole genome shotgun (WGS) entry which is preliminary data.</text>
</comment>
<feature type="region of interest" description="Disordered" evidence="1">
    <location>
        <begin position="1"/>
        <end position="20"/>
    </location>
</feature>
<name>M5SH63_9BACT</name>
<organism evidence="2 3">
    <name type="scientific">Rhodopirellula europaea SH398</name>
    <dbReference type="NCBI Taxonomy" id="1263868"/>
    <lineage>
        <taxon>Bacteria</taxon>
        <taxon>Pseudomonadati</taxon>
        <taxon>Planctomycetota</taxon>
        <taxon>Planctomycetia</taxon>
        <taxon>Pirellulales</taxon>
        <taxon>Pirellulaceae</taxon>
        <taxon>Rhodopirellula</taxon>
    </lineage>
</organism>
<evidence type="ECO:0000256" key="1">
    <source>
        <dbReference type="SAM" id="MobiDB-lite"/>
    </source>
</evidence>
<dbReference type="EMBL" id="ANOF01000073">
    <property type="protein sequence ID" value="EMI27057.1"/>
    <property type="molecule type" value="Genomic_DNA"/>
</dbReference>
<sequence length="46" mass="5053">MRHQIQPRRERTSSSAPANWLPLGNFASAGRARSVPARDGSASQLY</sequence>